<accession>A0AAF0ZQC7</accession>
<dbReference type="AlphaFoldDB" id="A0AAF0ZQC7"/>
<protein>
    <submittedName>
        <fullName evidence="2">Uncharacterized protein</fullName>
    </submittedName>
</protein>
<evidence type="ECO:0000256" key="1">
    <source>
        <dbReference type="SAM" id="MobiDB-lite"/>
    </source>
</evidence>
<dbReference type="Proteomes" id="UP001234989">
    <property type="component" value="Chromosome 9"/>
</dbReference>
<feature type="region of interest" description="Disordered" evidence="1">
    <location>
        <begin position="20"/>
        <end position="89"/>
    </location>
</feature>
<name>A0AAF0ZQC7_SOLVR</name>
<dbReference type="EMBL" id="CP133620">
    <property type="protein sequence ID" value="WMV46008.1"/>
    <property type="molecule type" value="Genomic_DNA"/>
</dbReference>
<proteinExistence type="predicted"/>
<feature type="compositionally biased region" description="Polar residues" evidence="1">
    <location>
        <begin position="77"/>
        <end position="89"/>
    </location>
</feature>
<feature type="compositionally biased region" description="Basic and acidic residues" evidence="1">
    <location>
        <begin position="20"/>
        <end position="47"/>
    </location>
</feature>
<evidence type="ECO:0000313" key="2">
    <source>
        <dbReference type="EMBL" id="WMV46008.1"/>
    </source>
</evidence>
<organism evidence="2 3">
    <name type="scientific">Solanum verrucosum</name>
    <dbReference type="NCBI Taxonomy" id="315347"/>
    <lineage>
        <taxon>Eukaryota</taxon>
        <taxon>Viridiplantae</taxon>
        <taxon>Streptophyta</taxon>
        <taxon>Embryophyta</taxon>
        <taxon>Tracheophyta</taxon>
        <taxon>Spermatophyta</taxon>
        <taxon>Magnoliopsida</taxon>
        <taxon>eudicotyledons</taxon>
        <taxon>Gunneridae</taxon>
        <taxon>Pentapetalae</taxon>
        <taxon>asterids</taxon>
        <taxon>lamiids</taxon>
        <taxon>Solanales</taxon>
        <taxon>Solanaceae</taxon>
        <taxon>Solanoideae</taxon>
        <taxon>Solaneae</taxon>
        <taxon>Solanum</taxon>
    </lineage>
</organism>
<evidence type="ECO:0000313" key="3">
    <source>
        <dbReference type="Proteomes" id="UP001234989"/>
    </source>
</evidence>
<sequence length="122" mass="14215">MLHDDMDISRLMVYAQQMERDKLQEEISREKKRSRLDNDKLFHDGSDGHGCSRNRQKFSQKGFSNAPKYKDERVSSLRPQGKSSESLWPTCSRCGKRHEVASLSQVVDRLHEVCVEHVVARR</sequence>
<reference evidence="2" key="1">
    <citation type="submission" date="2023-08" db="EMBL/GenBank/DDBJ databases">
        <title>A de novo genome assembly of Solanum verrucosum Schlechtendal, a Mexican diploid species geographically isolated from the other diploid A-genome species in potato relatives.</title>
        <authorList>
            <person name="Hosaka K."/>
        </authorList>
    </citation>
    <scope>NUCLEOTIDE SEQUENCE</scope>
    <source>
        <tissue evidence="2">Young leaves</tissue>
    </source>
</reference>
<keyword evidence="3" id="KW-1185">Reference proteome</keyword>
<gene>
    <name evidence="2" type="ORF">MTR67_039393</name>
</gene>